<keyword evidence="3" id="KW-1185">Reference proteome</keyword>
<name>A0ABU3R596_9GAMM</name>
<dbReference type="Proteomes" id="UP001257914">
    <property type="component" value="Unassembled WGS sequence"/>
</dbReference>
<evidence type="ECO:0000313" key="2">
    <source>
        <dbReference type="EMBL" id="MDU0114849.1"/>
    </source>
</evidence>
<dbReference type="SUPFAM" id="SSF54427">
    <property type="entry name" value="NTF2-like"/>
    <property type="match status" value="1"/>
</dbReference>
<dbReference type="RefSeq" id="WP_315948531.1">
    <property type="nucleotide sequence ID" value="NZ_JAWCUA010000010.1"/>
</dbReference>
<sequence>MINLKTFLCMALLLITSTVTANDNTTKELDIFWQQLSETVINGDFEQYSAGYHEDAILVSGFSKNSYSIKQALARWKQGFDDTKNGKMKASVKFVWTKRFVSDNTAHETGMFKYSTTDDEGVTEDFIAHLTTLSVKKNGKWLIMMENQKSKATQQEWDAAQ</sequence>
<comment type="caution">
    <text evidence="2">The sequence shown here is derived from an EMBL/GenBank/DDBJ whole genome shotgun (WGS) entry which is preliminary data.</text>
</comment>
<dbReference type="Gene3D" id="3.10.450.50">
    <property type="match status" value="1"/>
</dbReference>
<dbReference type="EMBL" id="JAWCUA010000010">
    <property type="protein sequence ID" value="MDU0114849.1"/>
    <property type="molecule type" value="Genomic_DNA"/>
</dbReference>
<accession>A0ABU3R596</accession>
<evidence type="ECO:0000256" key="1">
    <source>
        <dbReference type="SAM" id="SignalP"/>
    </source>
</evidence>
<protein>
    <submittedName>
        <fullName evidence="2">DUF4440 domain-containing protein</fullName>
    </submittedName>
</protein>
<feature type="signal peptide" evidence="1">
    <location>
        <begin position="1"/>
        <end position="21"/>
    </location>
</feature>
<proteinExistence type="predicted"/>
<keyword evidence="1" id="KW-0732">Signal</keyword>
<gene>
    <name evidence="2" type="ORF">RT723_17990</name>
</gene>
<organism evidence="2 3">
    <name type="scientific">Psychrosphaera aquimarina</name>
    <dbReference type="NCBI Taxonomy" id="2044854"/>
    <lineage>
        <taxon>Bacteria</taxon>
        <taxon>Pseudomonadati</taxon>
        <taxon>Pseudomonadota</taxon>
        <taxon>Gammaproteobacteria</taxon>
        <taxon>Alteromonadales</taxon>
        <taxon>Pseudoalteromonadaceae</taxon>
        <taxon>Psychrosphaera</taxon>
    </lineage>
</organism>
<dbReference type="InterPro" id="IPR032710">
    <property type="entry name" value="NTF2-like_dom_sf"/>
</dbReference>
<evidence type="ECO:0000313" key="3">
    <source>
        <dbReference type="Proteomes" id="UP001257914"/>
    </source>
</evidence>
<reference evidence="2 3" key="1">
    <citation type="submission" date="2023-10" db="EMBL/GenBank/DDBJ databases">
        <title>Psychrosphaera aquimaarina strain SW33 isolated from seawater.</title>
        <authorList>
            <person name="Bayburt H."/>
            <person name="Kim J.M."/>
            <person name="Choi B.J."/>
            <person name="Jeon C.O."/>
        </authorList>
    </citation>
    <scope>NUCLEOTIDE SEQUENCE [LARGE SCALE GENOMIC DNA]</scope>
    <source>
        <strain evidence="2 3">KCTC 52743</strain>
    </source>
</reference>
<feature type="chain" id="PRO_5046668028" evidence="1">
    <location>
        <begin position="22"/>
        <end position="161"/>
    </location>
</feature>